<dbReference type="PANTHER" id="PTHR45008:SF1">
    <property type="entry name" value="PTS SYSTEM GLUCOSE-SPECIFIC EIIA COMPONENT"/>
    <property type="match status" value="1"/>
</dbReference>
<gene>
    <name evidence="12" type="ORF">IAB19_09620</name>
</gene>
<evidence type="ECO:0000256" key="4">
    <source>
        <dbReference type="ARBA" id="ARBA00022679"/>
    </source>
</evidence>
<dbReference type="PROSITE" id="PS00371">
    <property type="entry name" value="PTS_EIIA_TYPE_1_HIS"/>
    <property type="match status" value="1"/>
</dbReference>
<dbReference type="FunFam" id="2.70.70.10:FF:000001">
    <property type="entry name" value="PTS system glucose-specific IIA component"/>
    <property type="match status" value="1"/>
</dbReference>
<evidence type="ECO:0000256" key="6">
    <source>
        <dbReference type="ARBA" id="ARBA00022777"/>
    </source>
</evidence>
<dbReference type="SUPFAM" id="SSF51261">
    <property type="entry name" value="Duplicated hybrid motif"/>
    <property type="match status" value="1"/>
</dbReference>
<keyword evidence="4" id="KW-0808">Transferase</keyword>
<dbReference type="PANTHER" id="PTHR45008">
    <property type="entry name" value="PTS SYSTEM GLUCOSE-SPECIFIC EIIA COMPONENT"/>
    <property type="match status" value="1"/>
</dbReference>
<dbReference type="GO" id="GO:0005737">
    <property type="term" value="C:cytoplasm"/>
    <property type="evidence" value="ECO:0007669"/>
    <property type="project" value="UniProtKB-SubCell"/>
</dbReference>
<evidence type="ECO:0000256" key="1">
    <source>
        <dbReference type="ARBA" id="ARBA00004496"/>
    </source>
</evidence>
<accession>A0A9D9DFV1</accession>
<evidence type="ECO:0000256" key="10">
    <source>
        <dbReference type="ARBA" id="ARBA00042873"/>
    </source>
</evidence>
<dbReference type="EMBL" id="JADINH010000190">
    <property type="protein sequence ID" value="MBO8416626.1"/>
    <property type="molecule type" value="Genomic_DNA"/>
</dbReference>
<evidence type="ECO:0000259" key="11">
    <source>
        <dbReference type="PROSITE" id="PS51093"/>
    </source>
</evidence>
<keyword evidence="6" id="KW-0418">Kinase</keyword>
<dbReference type="Pfam" id="PF00358">
    <property type="entry name" value="PTS_EIIA_1"/>
    <property type="match status" value="1"/>
</dbReference>
<reference evidence="12" key="1">
    <citation type="submission" date="2020-10" db="EMBL/GenBank/DDBJ databases">
        <authorList>
            <person name="Gilroy R."/>
        </authorList>
    </citation>
    <scope>NUCLEOTIDE SEQUENCE</scope>
    <source>
        <strain evidence="12">17213</strain>
    </source>
</reference>
<dbReference type="GO" id="GO:0009401">
    <property type="term" value="P:phosphoenolpyruvate-dependent sugar phosphotransferase system"/>
    <property type="evidence" value="ECO:0007669"/>
    <property type="project" value="UniProtKB-KW"/>
</dbReference>
<keyword evidence="2" id="KW-0813">Transport</keyword>
<dbReference type="InterPro" id="IPR001127">
    <property type="entry name" value="PTS_EIIA_1_perm"/>
</dbReference>
<comment type="subcellular location">
    <subcellularLocation>
        <location evidence="1">Cytoplasm</location>
    </subcellularLocation>
</comment>
<evidence type="ECO:0000256" key="8">
    <source>
        <dbReference type="ARBA" id="ARBA00042296"/>
    </source>
</evidence>
<organism evidence="12 13">
    <name type="scientific">Candidatus Avisuccinivibrio stercorigallinarum</name>
    <dbReference type="NCBI Taxonomy" id="2840704"/>
    <lineage>
        <taxon>Bacteria</taxon>
        <taxon>Pseudomonadati</taxon>
        <taxon>Pseudomonadota</taxon>
        <taxon>Gammaproteobacteria</taxon>
        <taxon>Aeromonadales</taxon>
        <taxon>Succinivibrionaceae</taxon>
        <taxon>Succinivibrionaceae incertae sedis</taxon>
        <taxon>Candidatus Avisuccinivibrio</taxon>
    </lineage>
</organism>
<dbReference type="PROSITE" id="PS51093">
    <property type="entry name" value="PTS_EIIA_TYPE_1"/>
    <property type="match status" value="1"/>
</dbReference>
<dbReference type="AlphaFoldDB" id="A0A9D9DFV1"/>
<dbReference type="Gene3D" id="2.70.70.10">
    <property type="entry name" value="Glucose Permease (Domain IIA)"/>
    <property type="match status" value="1"/>
</dbReference>
<reference evidence="12" key="2">
    <citation type="journal article" date="2021" name="PeerJ">
        <title>Extensive microbial diversity within the chicken gut microbiome revealed by metagenomics and culture.</title>
        <authorList>
            <person name="Gilroy R."/>
            <person name="Ravi A."/>
            <person name="Getino M."/>
            <person name="Pursley I."/>
            <person name="Horton D.L."/>
            <person name="Alikhan N.F."/>
            <person name="Baker D."/>
            <person name="Gharbi K."/>
            <person name="Hall N."/>
            <person name="Watson M."/>
            <person name="Adriaenssens E.M."/>
            <person name="Foster-Nyarko E."/>
            <person name="Jarju S."/>
            <person name="Secka A."/>
            <person name="Antonio M."/>
            <person name="Oren A."/>
            <person name="Chaudhuri R.R."/>
            <person name="La Ragione R."/>
            <person name="Hildebrand F."/>
            <person name="Pallen M.J."/>
        </authorList>
    </citation>
    <scope>NUCLEOTIDE SEQUENCE</scope>
    <source>
        <strain evidence="12">17213</strain>
    </source>
</reference>
<dbReference type="Proteomes" id="UP000823631">
    <property type="component" value="Unassembled WGS sequence"/>
</dbReference>
<proteinExistence type="predicted"/>
<dbReference type="GO" id="GO:0016301">
    <property type="term" value="F:kinase activity"/>
    <property type="evidence" value="ECO:0007669"/>
    <property type="project" value="UniProtKB-KW"/>
</dbReference>
<dbReference type="InterPro" id="IPR050890">
    <property type="entry name" value="PTS_EIIA_component"/>
</dbReference>
<evidence type="ECO:0000256" key="5">
    <source>
        <dbReference type="ARBA" id="ARBA00022683"/>
    </source>
</evidence>
<protein>
    <recommendedName>
        <fullName evidence="7">PTS system glucose-specific EIIA component</fullName>
    </recommendedName>
    <alternativeName>
        <fullName evidence="10">EIIA-Glc</fullName>
    </alternativeName>
    <alternativeName>
        <fullName evidence="9">EIII-Glc</fullName>
    </alternativeName>
    <alternativeName>
        <fullName evidence="8">Glucose-specific phosphotransferase enzyme IIA component</fullName>
    </alternativeName>
</protein>
<feature type="domain" description="PTS EIIA type-1" evidence="11">
    <location>
        <begin position="26"/>
        <end position="130"/>
    </location>
</feature>
<evidence type="ECO:0000256" key="9">
    <source>
        <dbReference type="ARBA" id="ARBA00042526"/>
    </source>
</evidence>
<evidence type="ECO:0000313" key="12">
    <source>
        <dbReference type="EMBL" id="MBO8416626.1"/>
    </source>
</evidence>
<evidence type="ECO:0000256" key="7">
    <source>
        <dbReference type="ARBA" id="ARBA00039163"/>
    </source>
</evidence>
<dbReference type="InterPro" id="IPR011055">
    <property type="entry name" value="Dup_hybrid_motif"/>
</dbReference>
<comment type="caution">
    <text evidence="12">The sequence shown here is derived from an EMBL/GenBank/DDBJ whole genome shotgun (WGS) entry which is preliminary data.</text>
</comment>
<evidence type="ECO:0000256" key="2">
    <source>
        <dbReference type="ARBA" id="ARBA00022448"/>
    </source>
</evidence>
<dbReference type="NCBIfam" id="TIGR00830">
    <property type="entry name" value="PTBA"/>
    <property type="match status" value="1"/>
</dbReference>
<sequence length="161" mass="17000">MLFRDKGNEILAAMNGRAVAIGDVEEPIFAGKVVGDGVAIIPASGEAVAPISGIVSFVGEQKHTYGITGFDGVEILLHIGIDTVKLNGEGFECKVKKGDKVTAGDLLCVVDLDLLRKKNFDTTSPLVITSGSIDKVKRLTLRTGQVAAGQTVVMRYTLAKQ</sequence>
<keyword evidence="3 12" id="KW-0762">Sugar transport</keyword>
<keyword evidence="5" id="KW-0598">Phosphotransferase system</keyword>
<name>A0A9D9DFV1_9GAMM</name>
<evidence type="ECO:0000313" key="13">
    <source>
        <dbReference type="Proteomes" id="UP000823631"/>
    </source>
</evidence>
<evidence type="ECO:0000256" key="3">
    <source>
        <dbReference type="ARBA" id="ARBA00022597"/>
    </source>
</evidence>